<organism evidence="5">
    <name type="scientific">Anopheles triannulatus</name>
    <dbReference type="NCBI Taxonomy" id="58253"/>
    <lineage>
        <taxon>Eukaryota</taxon>
        <taxon>Metazoa</taxon>
        <taxon>Ecdysozoa</taxon>
        <taxon>Arthropoda</taxon>
        <taxon>Hexapoda</taxon>
        <taxon>Insecta</taxon>
        <taxon>Pterygota</taxon>
        <taxon>Neoptera</taxon>
        <taxon>Endopterygota</taxon>
        <taxon>Diptera</taxon>
        <taxon>Nematocera</taxon>
        <taxon>Culicoidea</taxon>
        <taxon>Culicidae</taxon>
        <taxon>Anophelinae</taxon>
        <taxon>Anopheles</taxon>
    </lineage>
</organism>
<accession>A0A2M4AT74</accession>
<dbReference type="PROSITE" id="PS51747">
    <property type="entry name" value="CYT_DCMP_DEAMINASES_2"/>
    <property type="match status" value="1"/>
</dbReference>
<dbReference type="GO" id="GO:0052717">
    <property type="term" value="F:tRNA-specific adenosine-34 deaminase activity"/>
    <property type="evidence" value="ECO:0007669"/>
    <property type="project" value="UniProtKB-EC"/>
</dbReference>
<dbReference type="Pfam" id="PF00383">
    <property type="entry name" value="dCMP_cyt_deam_1"/>
    <property type="match status" value="1"/>
</dbReference>
<dbReference type="GO" id="GO:0046872">
    <property type="term" value="F:metal ion binding"/>
    <property type="evidence" value="ECO:0007669"/>
    <property type="project" value="UniProtKB-KW"/>
</dbReference>
<dbReference type="SUPFAM" id="SSF53927">
    <property type="entry name" value="Cytidine deaminase-like"/>
    <property type="match status" value="1"/>
</dbReference>
<dbReference type="PANTHER" id="PTHR11079:SF156">
    <property type="entry name" value="INACTIVE TRNA-SPECIFIC ADENOSINE DEAMINASE-LIKE PROTEIN 3-RELATED"/>
    <property type="match status" value="1"/>
</dbReference>
<dbReference type="Gene3D" id="3.40.140.10">
    <property type="entry name" value="Cytidine Deaminase, domain 2"/>
    <property type="match status" value="1"/>
</dbReference>
<comment type="similarity">
    <text evidence="2">Belongs to the cytidine and deoxycytidylate deaminase family. ADAT3 subfamily.</text>
</comment>
<sequence>MSEAPEVKRIKLTDDAEPADRGEQPDPDHPRIESILADEYTKPIAMIKVCVGSVTDSRQLSKLVPTLAKILPLTSLQHLKRVNRDGTIILAPVEELNRKLGNGPVEGEKVAVLLEEFLRSHGSLDQSLIDGLCAGMKIVSVPATQPLLRWQYDLVNSVWPCKFHPNRHNEALYTNTLFDKREVDQHRQLMELCLWLGKQEKGRPMGVCVNPRLGSRIAAIGVGRSEEHPVWHCPMVLIDMVAVSQSGGIWNRLPSTTASTDSLREDGFHYGGIEPRYERLLREQYGELFSFGAEPIRNGGTTALEPCESNDPDNLTKYGPYLCTGYDVYLTHEPCIMCAMALTHSRVRRVFYHHLNAQRGALGSLVKLHTIKELNHRYEAFRIL</sequence>
<dbReference type="AlphaFoldDB" id="A0A2M4AT74"/>
<proteinExistence type="inferred from homology"/>
<dbReference type="GO" id="GO:0002100">
    <property type="term" value="P:tRNA wobble adenosine to inosine editing"/>
    <property type="evidence" value="ECO:0007669"/>
    <property type="project" value="InterPro"/>
</dbReference>
<keyword evidence="1" id="KW-0819">tRNA processing</keyword>
<dbReference type="PANTHER" id="PTHR11079">
    <property type="entry name" value="CYTOSINE DEAMINASE FAMILY MEMBER"/>
    <property type="match status" value="1"/>
</dbReference>
<name>A0A2M4AT74_9DIPT</name>
<dbReference type="GO" id="GO:0005634">
    <property type="term" value="C:nucleus"/>
    <property type="evidence" value="ECO:0007669"/>
    <property type="project" value="TreeGrafter"/>
</dbReference>
<dbReference type="GO" id="GO:0005737">
    <property type="term" value="C:cytoplasm"/>
    <property type="evidence" value="ECO:0007669"/>
    <property type="project" value="TreeGrafter"/>
</dbReference>
<evidence type="ECO:0000256" key="3">
    <source>
        <dbReference type="SAM" id="MobiDB-lite"/>
    </source>
</evidence>
<evidence type="ECO:0000313" key="5">
    <source>
        <dbReference type="EMBL" id="MBW43996.1"/>
    </source>
</evidence>
<evidence type="ECO:0000259" key="4">
    <source>
        <dbReference type="PROSITE" id="PS51747"/>
    </source>
</evidence>
<dbReference type="InterPro" id="IPR002125">
    <property type="entry name" value="CMP_dCMP_dom"/>
</dbReference>
<reference evidence="5" key="1">
    <citation type="submission" date="2018-01" db="EMBL/GenBank/DDBJ databases">
        <title>An insight into the sialome of Amazonian anophelines.</title>
        <authorList>
            <person name="Ribeiro J.M."/>
            <person name="Scarpassa V."/>
            <person name="Calvo E."/>
        </authorList>
    </citation>
    <scope>NUCLEOTIDE SEQUENCE</scope>
    <source>
        <tissue evidence="5">Salivary glands</tissue>
    </source>
</reference>
<dbReference type="EMBL" id="GGFK01010675">
    <property type="protein sequence ID" value="MBW43996.1"/>
    <property type="molecule type" value="Transcribed_RNA"/>
</dbReference>
<dbReference type="InterPro" id="IPR016193">
    <property type="entry name" value="Cytidine_deaminase-like"/>
</dbReference>
<feature type="region of interest" description="Disordered" evidence="3">
    <location>
        <begin position="1"/>
        <end position="31"/>
    </location>
</feature>
<evidence type="ECO:0000256" key="1">
    <source>
        <dbReference type="ARBA" id="ARBA00022694"/>
    </source>
</evidence>
<feature type="domain" description="CMP/dCMP-type deaminase" evidence="4">
    <location>
        <begin position="265"/>
        <end position="381"/>
    </location>
</feature>
<dbReference type="CDD" id="cd01285">
    <property type="entry name" value="nucleoside_deaminase"/>
    <property type="match status" value="1"/>
</dbReference>
<protein>
    <submittedName>
        <fullName evidence="5">Putative subunit of trna-specific adenosine-34 deaminase</fullName>
    </submittedName>
</protein>
<evidence type="ECO:0000256" key="2">
    <source>
        <dbReference type="ARBA" id="ARBA00038160"/>
    </source>
</evidence>